<keyword evidence="2" id="KW-1133">Transmembrane helix</keyword>
<feature type="transmembrane region" description="Helical" evidence="2">
    <location>
        <begin position="340"/>
        <end position="359"/>
    </location>
</feature>
<feature type="transmembrane region" description="Helical" evidence="2">
    <location>
        <begin position="316"/>
        <end position="334"/>
    </location>
</feature>
<evidence type="ECO:0000256" key="2">
    <source>
        <dbReference type="SAM" id="Phobius"/>
    </source>
</evidence>
<proteinExistence type="predicted"/>
<feature type="compositionally biased region" description="Basic and acidic residues" evidence="1">
    <location>
        <begin position="185"/>
        <end position="202"/>
    </location>
</feature>
<sequence>MTCILSWKRDYFVHWSYLMNMAKKEERIEPQSGSQSIAQKLAQKVIFISEREMEIEKVYLQIGAELLSKLHHPDKIKYFQSLLQILLEREETAPYASHAVVSLFWQEPAKVEFKEFWKSLVEMAVAGHSTGDMPSYRHPDSGRIFSAYAHAMGETFIQMMKVGSDNYDVITQMFSHCIRYENDLERERREAQSKPRSKDAEKYTAPANPKKLYDDISDYISERAIHRARTLNPDNPNEFIQILSDRMRSTRRYVIQDLINKDSLEKKRATEKAFKEKLASAEELIFAGKPFLEALKLFKDAKLYNNRYVEAEKKRLTLQLVPLILALGIIGFGAMDLLALNVMEMVAIGGAGISGRFLFSQKMFNRFYPKDITGPLEEQVALVAAVFQKCSKEQLAAFLRKQLKAINDPQQVNLVSDFVTYVFSVIPKKRGRILSRIELKESMDSLSWHIARARRGLTG</sequence>
<organism evidence="3 4">
    <name type="scientific">Candidatus Lambdaproteobacteria bacterium RIFOXYD2_FULL_56_26</name>
    <dbReference type="NCBI Taxonomy" id="1817773"/>
    <lineage>
        <taxon>Bacteria</taxon>
        <taxon>Pseudomonadati</taxon>
        <taxon>Pseudomonadota</taxon>
        <taxon>Candidatus Lambdaproteobacteria</taxon>
    </lineage>
</organism>
<evidence type="ECO:0000256" key="1">
    <source>
        <dbReference type="SAM" id="MobiDB-lite"/>
    </source>
</evidence>
<gene>
    <name evidence="3" type="ORF">A2557_04725</name>
</gene>
<reference evidence="3 4" key="1">
    <citation type="journal article" date="2016" name="Nat. Commun.">
        <title>Thousands of microbial genomes shed light on interconnected biogeochemical processes in an aquifer system.</title>
        <authorList>
            <person name="Anantharaman K."/>
            <person name="Brown C.T."/>
            <person name="Hug L.A."/>
            <person name="Sharon I."/>
            <person name="Castelle C.J."/>
            <person name="Probst A.J."/>
            <person name="Thomas B.C."/>
            <person name="Singh A."/>
            <person name="Wilkins M.J."/>
            <person name="Karaoz U."/>
            <person name="Brodie E.L."/>
            <person name="Williams K.H."/>
            <person name="Hubbard S.S."/>
            <person name="Banfield J.F."/>
        </authorList>
    </citation>
    <scope>NUCLEOTIDE SEQUENCE [LARGE SCALE GENOMIC DNA]</scope>
</reference>
<dbReference type="EMBL" id="MFNF01000027">
    <property type="protein sequence ID" value="OGH01888.1"/>
    <property type="molecule type" value="Genomic_DNA"/>
</dbReference>
<evidence type="ECO:0000313" key="4">
    <source>
        <dbReference type="Proteomes" id="UP000177583"/>
    </source>
</evidence>
<comment type="caution">
    <text evidence="3">The sequence shown here is derived from an EMBL/GenBank/DDBJ whole genome shotgun (WGS) entry which is preliminary data.</text>
</comment>
<keyword evidence="2" id="KW-0812">Transmembrane</keyword>
<protein>
    <submittedName>
        <fullName evidence="3">Uncharacterized protein</fullName>
    </submittedName>
</protein>
<keyword evidence="2" id="KW-0472">Membrane</keyword>
<dbReference type="Proteomes" id="UP000177583">
    <property type="component" value="Unassembled WGS sequence"/>
</dbReference>
<evidence type="ECO:0000313" key="3">
    <source>
        <dbReference type="EMBL" id="OGH01888.1"/>
    </source>
</evidence>
<dbReference type="AlphaFoldDB" id="A0A1F6GUV9"/>
<name>A0A1F6GUV9_9PROT</name>
<feature type="region of interest" description="Disordered" evidence="1">
    <location>
        <begin position="185"/>
        <end position="205"/>
    </location>
</feature>
<accession>A0A1F6GUV9</accession>